<dbReference type="PROSITE" id="PS00562">
    <property type="entry name" value="CBM1_1"/>
    <property type="match status" value="1"/>
</dbReference>
<evidence type="ECO:0000256" key="7">
    <source>
        <dbReference type="RuleBase" id="RU368122"/>
    </source>
</evidence>
<keyword evidence="4" id="KW-0186">Copper</keyword>
<dbReference type="InterPro" id="IPR049892">
    <property type="entry name" value="AA9"/>
</dbReference>
<dbReference type="GO" id="GO:0030248">
    <property type="term" value="F:cellulose binding"/>
    <property type="evidence" value="ECO:0007669"/>
    <property type="project" value="UniProtKB-UniRule"/>
</dbReference>
<feature type="domain" description="CBM1" evidence="10">
    <location>
        <begin position="309"/>
        <end position="345"/>
    </location>
</feature>
<dbReference type="GO" id="GO:0005576">
    <property type="term" value="C:extracellular region"/>
    <property type="evidence" value="ECO:0007669"/>
    <property type="project" value="UniProtKB-SubCell"/>
</dbReference>
<accession>A0A165XQ95</accession>
<dbReference type="CDD" id="cd21175">
    <property type="entry name" value="LPMO_AA9"/>
    <property type="match status" value="1"/>
</dbReference>
<evidence type="ECO:0000256" key="1">
    <source>
        <dbReference type="ARBA" id="ARBA00022723"/>
    </source>
</evidence>
<proteinExistence type="predicted"/>
<evidence type="ECO:0000256" key="5">
    <source>
        <dbReference type="ARBA" id="ARBA00023033"/>
    </source>
</evidence>
<comment type="subcellular location">
    <subcellularLocation>
        <location evidence="7">Secreted</location>
    </subcellularLocation>
</comment>
<dbReference type="GO" id="GO:0030245">
    <property type="term" value="P:cellulose catabolic process"/>
    <property type="evidence" value="ECO:0007669"/>
    <property type="project" value="UniProtKB-UniRule"/>
</dbReference>
<keyword evidence="3" id="KW-0560">Oxidoreductase</keyword>
<dbReference type="EC" id="1.14.99.56" evidence="7"/>
<keyword evidence="2 9" id="KW-0732">Signal</keyword>
<dbReference type="Pfam" id="PF03443">
    <property type="entry name" value="AA9"/>
    <property type="match status" value="1"/>
</dbReference>
<evidence type="ECO:0000313" key="12">
    <source>
        <dbReference type="Proteomes" id="UP000076798"/>
    </source>
</evidence>
<keyword evidence="7" id="KW-0119">Carbohydrate metabolism</keyword>
<evidence type="ECO:0000256" key="8">
    <source>
        <dbReference type="SAM" id="MobiDB-lite"/>
    </source>
</evidence>
<evidence type="ECO:0000313" key="11">
    <source>
        <dbReference type="EMBL" id="KZT32429.1"/>
    </source>
</evidence>
<evidence type="ECO:0000256" key="3">
    <source>
        <dbReference type="ARBA" id="ARBA00023002"/>
    </source>
</evidence>
<feature type="region of interest" description="Disordered" evidence="8">
    <location>
        <begin position="263"/>
        <end position="310"/>
    </location>
</feature>
<evidence type="ECO:0000259" key="10">
    <source>
        <dbReference type="PROSITE" id="PS51164"/>
    </source>
</evidence>
<dbReference type="EMBL" id="KV428335">
    <property type="protein sequence ID" value="KZT32429.1"/>
    <property type="molecule type" value="Genomic_DNA"/>
</dbReference>
<feature type="signal peptide" evidence="9">
    <location>
        <begin position="1"/>
        <end position="19"/>
    </location>
</feature>
<dbReference type="PANTHER" id="PTHR33353:SF19">
    <property type="entry name" value="GLYCOSYLHYDROLASE FAMILY 61-8 PROTEIN"/>
    <property type="match status" value="1"/>
</dbReference>
<comment type="domain">
    <text evidence="7">Has a modular structure: an endo-beta-1,4-glucanase catalytic module at the N-terminus, a linker rich in serines and threonines, and a C-terminal carbohydrate-binding module (CBM).</text>
</comment>
<reference evidence="11 12" key="1">
    <citation type="journal article" date="2016" name="Mol. Biol. Evol.">
        <title>Comparative Genomics of Early-Diverging Mushroom-Forming Fungi Provides Insights into the Origins of Lignocellulose Decay Capabilities.</title>
        <authorList>
            <person name="Nagy L.G."/>
            <person name="Riley R."/>
            <person name="Tritt A."/>
            <person name="Adam C."/>
            <person name="Daum C."/>
            <person name="Floudas D."/>
            <person name="Sun H."/>
            <person name="Yadav J.S."/>
            <person name="Pangilinan J."/>
            <person name="Larsson K.H."/>
            <person name="Matsuura K."/>
            <person name="Barry K."/>
            <person name="Labutti K."/>
            <person name="Kuo R."/>
            <person name="Ohm R.A."/>
            <person name="Bhattacharya S.S."/>
            <person name="Shirouzu T."/>
            <person name="Yoshinaga Y."/>
            <person name="Martin F.M."/>
            <person name="Grigoriev I.V."/>
            <person name="Hibbett D.S."/>
        </authorList>
    </citation>
    <scope>NUCLEOTIDE SEQUENCE [LARGE SCALE GENOMIC DNA]</scope>
    <source>
        <strain evidence="11 12">HHB10207 ss-3</strain>
    </source>
</reference>
<dbReference type="InterPro" id="IPR005103">
    <property type="entry name" value="AA9_LPMO"/>
</dbReference>
<evidence type="ECO:0000256" key="4">
    <source>
        <dbReference type="ARBA" id="ARBA00023008"/>
    </source>
</evidence>
<evidence type="ECO:0000256" key="9">
    <source>
        <dbReference type="SAM" id="SignalP"/>
    </source>
</evidence>
<organism evidence="11 12">
    <name type="scientific">Sistotremastrum suecicum HHB10207 ss-3</name>
    <dbReference type="NCBI Taxonomy" id="1314776"/>
    <lineage>
        <taxon>Eukaryota</taxon>
        <taxon>Fungi</taxon>
        <taxon>Dikarya</taxon>
        <taxon>Basidiomycota</taxon>
        <taxon>Agaricomycotina</taxon>
        <taxon>Agaricomycetes</taxon>
        <taxon>Sistotremastrales</taxon>
        <taxon>Sistotremastraceae</taxon>
        <taxon>Sistotremastrum</taxon>
    </lineage>
</organism>
<protein>
    <recommendedName>
        <fullName evidence="7">AA9 family lytic polysaccharide monooxygenase</fullName>
        <ecNumber evidence="7">1.14.99.56</ecNumber>
    </recommendedName>
    <alternativeName>
        <fullName evidence="7">Endo-beta-1,4-glucanase</fullName>
    </alternativeName>
    <alternativeName>
        <fullName evidence="7">Glycosyl hydrolase 61 family protein</fullName>
    </alternativeName>
</protein>
<dbReference type="InterPro" id="IPR000254">
    <property type="entry name" value="CBD"/>
</dbReference>
<feature type="compositionally biased region" description="Low complexity" evidence="8">
    <location>
        <begin position="263"/>
        <end position="308"/>
    </location>
</feature>
<keyword evidence="12" id="KW-1185">Reference proteome</keyword>
<gene>
    <name evidence="11" type="ORF">SISSUDRAFT_1133168</name>
</gene>
<keyword evidence="5" id="KW-0503">Monooxygenase</keyword>
<dbReference type="SMART" id="SM00236">
    <property type="entry name" value="fCBD"/>
    <property type="match status" value="1"/>
</dbReference>
<name>A0A165XQ95_9AGAM</name>
<evidence type="ECO:0000256" key="6">
    <source>
        <dbReference type="ARBA" id="ARBA00023157"/>
    </source>
</evidence>
<dbReference type="GO" id="GO:0046872">
    <property type="term" value="F:metal ion binding"/>
    <property type="evidence" value="ECO:0007669"/>
    <property type="project" value="UniProtKB-KW"/>
</dbReference>
<dbReference type="OrthoDB" id="4849160at2759"/>
<keyword evidence="1" id="KW-0479">Metal-binding</keyword>
<evidence type="ECO:0000256" key="2">
    <source>
        <dbReference type="ARBA" id="ARBA00022729"/>
    </source>
</evidence>
<dbReference type="AlphaFoldDB" id="A0A165XQ95"/>
<comment type="function">
    <text evidence="7">Lytic polysaccharide monooxygenase (LMPO) that depolymerizes crystalline and amorphous polysaccharides via the oxidation of scissile alpha- or beta-(1-4)-glycosidic bonds, yielding C1 and/or C4 oxidation products. Catalysis by LPMOs requires the reduction of the active-site copper from Cu(II) to Cu(I) by a reducing agent and H(2)O(2) or O(2) as a cosubstrate.</text>
</comment>
<dbReference type="PROSITE" id="PS51164">
    <property type="entry name" value="CBM1_2"/>
    <property type="match status" value="1"/>
</dbReference>
<dbReference type="Gene3D" id="2.70.50.70">
    <property type="match status" value="1"/>
</dbReference>
<dbReference type="InterPro" id="IPR035971">
    <property type="entry name" value="CBD_sf"/>
</dbReference>
<keyword evidence="7" id="KW-0964">Secreted</keyword>
<dbReference type="GO" id="GO:0004497">
    <property type="term" value="F:monooxygenase activity"/>
    <property type="evidence" value="ECO:0007669"/>
    <property type="project" value="UniProtKB-KW"/>
</dbReference>
<keyword evidence="7" id="KW-0136">Cellulose degradation</keyword>
<dbReference type="GO" id="GO:0008810">
    <property type="term" value="F:cellulase activity"/>
    <property type="evidence" value="ECO:0007669"/>
    <property type="project" value="UniProtKB-UniRule"/>
</dbReference>
<dbReference type="Proteomes" id="UP000076798">
    <property type="component" value="Unassembled WGS sequence"/>
</dbReference>
<sequence>MFSVTALVLVATGISSVAAHGGVLSYSNAGNWYWGWAPYDTPTGQTSIERPWSTYNPITDATDPQLACNDDGTSGALQLTATVEAGSAITAYWNQIWPHALGPMLTYLAACPGSTCTGVNSNTLEWFKIGKLYYECGLISGTVGDGSWGDGQMINQNSSWTTTIPASVPSGNYLIRFETIALHSLPAQFYPECAQINIVGGGSLAPTAAELVTFPGAYSNTDPGLDVDLYTAAADAQTSYPIPGPPLYAGAAKSQCLGNAGGSTSSSSSSSSSSSTKSTTSTTSSSTSKSTSTTTSTSSKTSSTSSTTGGVAKYGQCGGSGYTGPTTCAAGSTCTVSNPYYSQCL</sequence>
<comment type="catalytic activity">
    <reaction evidence="7">
        <text>[(1-&gt;4)-beta-D-glucosyl]n+m + reduced acceptor + O2 = 4-dehydro-beta-D-glucosyl-[(1-&gt;4)-beta-D-glucosyl]n-1 + [(1-&gt;4)-beta-D-glucosyl]m + acceptor + H2O.</text>
        <dbReference type="EC" id="1.14.99.56"/>
    </reaction>
</comment>
<dbReference type="STRING" id="1314776.A0A165XQ95"/>
<keyword evidence="6 7" id="KW-1015">Disulfide bond</keyword>
<dbReference type="Pfam" id="PF00734">
    <property type="entry name" value="CBM_1"/>
    <property type="match status" value="1"/>
</dbReference>
<dbReference type="PANTHER" id="PTHR33353">
    <property type="entry name" value="PUTATIVE (AFU_ORTHOLOGUE AFUA_1G12560)-RELATED"/>
    <property type="match status" value="1"/>
</dbReference>
<dbReference type="SUPFAM" id="SSF57180">
    <property type="entry name" value="Cellulose-binding domain"/>
    <property type="match status" value="1"/>
</dbReference>
<feature type="chain" id="PRO_5007868986" description="AA9 family lytic polysaccharide monooxygenase" evidence="9">
    <location>
        <begin position="20"/>
        <end position="345"/>
    </location>
</feature>
<keyword evidence="7" id="KW-0624">Polysaccharide degradation</keyword>